<evidence type="ECO:0000313" key="7">
    <source>
        <dbReference type="EMBL" id="CDI41801.1"/>
    </source>
</evidence>
<protein>
    <submittedName>
        <fullName evidence="7">ABC transporter, ATPase and permease components</fullName>
    </submittedName>
</protein>
<keyword evidence="2 5" id="KW-0812">Transmembrane</keyword>
<evidence type="ECO:0000256" key="3">
    <source>
        <dbReference type="ARBA" id="ARBA00022989"/>
    </source>
</evidence>
<gene>
    <name evidence="7" type="ORF">LHCIRMBIA953_01121</name>
</gene>
<dbReference type="GO" id="GO:0005524">
    <property type="term" value="F:ATP binding"/>
    <property type="evidence" value="ECO:0007669"/>
    <property type="project" value="InterPro"/>
</dbReference>
<feature type="domain" description="ABC transmembrane type-1" evidence="6">
    <location>
        <begin position="47"/>
        <end position="230"/>
    </location>
</feature>
<evidence type="ECO:0000259" key="6">
    <source>
        <dbReference type="PROSITE" id="PS50929"/>
    </source>
</evidence>
<comment type="subcellular location">
    <subcellularLocation>
        <location evidence="1">Cell membrane</location>
        <topology evidence="1">Multi-pass membrane protein</topology>
    </subcellularLocation>
</comment>
<keyword evidence="4 5" id="KW-0472">Membrane</keyword>
<feature type="transmembrane region" description="Helical" evidence="5">
    <location>
        <begin position="84"/>
        <end position="115"/>
    </location>
</feature>
<dbReference type="PROSITE" id="PS50929">
    <property type="entry name" value="ABC_TM1F"/>
    <property type="match status" value="1"/>
</dbReference>
<proteinExistence type="predicted"/>
<evidence type="ECO:0000256" key="2">
    <source>
        <dbReference type="ARBA" id="ARBA00022692"/>
    </source>
</evidence>
<evidence type="ECO:0000256" key="4">
    <source>
        <dbReference type="ARBA" id="ARBA00023136"/>
    </source>
</evidence>
<feature type="transmembrane region" description="Helical" evidence="5">
    <location>
        <begin position="195"/>
        <end position="218"/>
    </location>
</feature>
<dbReference type="InterPro" id="IPR011527">
    <property type="entry name" value="ABC1_TM_dom"/>
</dbReference>
<accession>U4QFE2</accession>
<reference evidence="7 8" key="1">
    <citation type="submission" date="2013-09" db="EMBL/GenBank/DDBJ databases">
        <title>Draft Genome Sequence of five Lactobacillus helveticus strains CIRM-BIA 101T, 103, 104, 951 and 953 isolated from milk product.</title>
        <authorList>
            <person name="Valence F."/>
            <person name="Chuat V."/>
            <person name="Ma L."/>
            <person name="Creno S."/>
            <person name="Falentin H."/>
            <person name="Lortal S."/>
            <person name="Bizet C."/>
            <person name="Clermont D."/>
            <person name="Loux V."/>
            <person name="Bouchier C."/>
            <person name="Cousin S."/>
        </authorList>
    </citation>
    <scope>NUCLEOTIDE SEQUENCE [LARGE SCALE GENOMIC DNA]</scope>
    <source>
        <strain evidence="7 8">CIRM-BIA 953</strain>
    </source>
</reference>
<dbReference type="GO" id="GO:0140359">
    <property type="term" value="F:ABC-type transporter activity"/>
    <property type="evidence" value="ECO:0007669"/>
    <property type="project" value="InterPro"/>
</dbReference>
<dbReference type="Gene3D" id="1.20.1560.10">
    <property type="entry name" value="ABC transporter type 1, transmembrane domain"/>
    <property type="match status" value="1"/>
</dbReference>
<dbReference type="InterPro" id="IPR036640">
    <property type="entry name" value="ABC1_TM_sf"/>
</dbReference>
<dbReference type="Pfam" id="PF00664">
    <property type="entry name" value="ABC_membrane"/>
    <property type="match status" value="1"/>
</dbReference>
<dbReference type="RefSeq" id="WP_023060990.1">
    <property type="nucleotide sequence ID" value="NZ_CBUH010000056.1"/>
</dbReference>
<dbReference type="AlphaFoldDB" id="U4QFE2"/>
<dbReference type="SUPFAM" id="SSF90123">
    <property type="entry name" value="ABC transporter transmembrane region"/>
    <property type="match status" value="1"/>
</dbReference>
<keyword evidence="3 5" id="KW-1133">Transmembrane helix</keyword>
<evidence type="ECO:0000256" key="1">
    <source>
        <dbReference type="ARBA" id="ARBA00004651"/>
    </source>
</evidence>
<evidence type="ECO:0000256" key="5">
    <source>
        <dbReference type="SAM" id="Phobius"/>
    </source>
</evidence>
<dbReference type="Proteomes" id="UP000017243">
    <property type="component" value="Unassembled WGS sequence"/>
</dbReference>
<organism evidence="7 8">
    <name type="scientific">Lactobacillus helveticus CIRM-BIA 953</name>
    <dbReference type="NCBI Taxonomy" id="1226335"/>
    <lineage>
        <taxon>Bacteria</taxon>
        <taxon>Bacillati</taxon>
        <taxon>Bacillota</taxon>
        <taxon>Bacilli</taxon>
        <taxon>Lactobacillales</taxon>
        <taxon>Lactobacillaceae</taxon>
        <taxon>Lactobacillus</taxon>
    </lineage>
</organism>
<comment type="caution">
    <text evidence="7">The sequence shown here is derived from an EMBL/GenBank/DDBJ whole genome shotgun (WGS) entry which is preliminary data.</text>
</comment>
<evidence type="ECO:0000313" key="8">
    <source>
        <dbReference type="Proteomes" id="UP000017243"/>
    </source>
</evidence>
<dbReference type="EMBL" id="CBUH010000056">
    <property type="protein sequence ID" value="CDI41801.1"/>
    <property type="molecule type" value="Genomic_DNA"/>
</dbReference>
<dbReference type="GO" id="GO:0005886">
    <property type="term" value="C:plasma membrane"/>
    <property type="evidence" value="ECO:0007669"/>
    <property type="project" value="UniProtKB-SubCell"/>
</dbReference>
<sequence>MAAIDCSRATNLLLVTNFTQSSSYYLATKQIQSYNHQVRADTIKHYYFDGKNHTVAVMQNRLTTDLKNTNDNYLINFFRSVQMVCYILFAVIVLLLIHLSLLLVTLILVGISIYLPQLIAKPIQAAFSNISDSNKKYLDVAEKWLNGLNTLQRYMAGGHLFKVMDEAAQKVQASKVQQTKINQELAVMNGLVSNLLMLALFAFTAVLIANKLVIFGTITTVGNLQFYMSTGFDKEPNKRGISVFFFIHFKHKKAPPSCSAISILWVARGSNPGPTD</sequence>
<name>U4QFE2_LACHE</name>